<evidence type="ECO:0000256" key="1">
    <source>
        <dbReference type="ARBA" id="ARBA00022723"/>
    </source>
</evidence>
<dbReference type="AlphaFoldDB" id="A0A382FS33"/>
<protein>
    <recommendedName>
        <fullName evidence="4">RanBP2-type domain-containing protein</fullName>
    </recommendedName>
</protein>
<keyword evidence="1" id="KW-0479">Metal-binding</keyword>
<proteinExistence type="predicted"/>
<dbReference type="InterPro" id="IPR001876">
    <property type="entry name" value="Znf_RanBP2"/>
</dbReference>
<evidence type="ECO:0000256" key="3">
    <source>
        <dbReference type="ARBA" id="ARBA00022833"/>
    </source>
</evidence>
<organism evidence="5">
    <name type="scientific">marine metagenome</name>
    <dbReference type="NCBI Taxonomy" id="408172"/>
    <lineage>
        <taxon>unclassified sequences</taxon>
        <taxon>metagenomes</taxon>
        <taxon>ecological metagenomes</taxon>
    </lineage>
</organism>
<dbReference type="Pfam" id="PF09413">
    <property type="entry name" value="DUF2007"/>
    <property type="match status" value="1"/>
</dbReference>
<gene>
    <name evidence="5" type="ORF">METZ01_LOCUS218760</name>
</gene>
<evidence type="ECO:0000259" key="4">
    <source>
        <dbReference type="PROSITE" id="PS50199"/>
    </source>
</evidence>
<keyword evidence="3" id="KW-0862">Zinc</keyword>
<dbReference type="PROSITE" id="PS01358">
    <property type="entry name" value="ZF_RANBP2_1"/>
    <property type="match status" value="1"/>
</dbReference>
<dbReference type="Gene3D" id="2.30.30.380">
    <property type="entry name" value="Zn-finger domain of Sec23/24"/>
    <property type="match status" value="1"/>
</dbReference>
<sequence>MNYKKIYSAANATAAHLIQGLLEQESIKTNRAGESLSTVWGGLQTDFNEVEILVDEEKYAEALEIISNYEEILRQPAQDGESWECEECNKVNPETFEMCWSCQAIRMTVA</sequence>
<evidence type="ECO:0000256" key="2">
    <source>
        <dbReference type="ARBA" id="ARBA00022771"/>
    </source>
</evidence>
<dbReference type="EMBL" id="UINC01051577">
    <property type="protein sequence ID" value="SVB65906.1"/>
    <property type="molecule type" value="Genomic_DNA"/>
</dbReference>
<dbReference type="InterPro" id="IPR018551">
    <property type="entry name" value="DUF2007"/>
</dbReference>
<dbReference type="InterPro" id="IPR011322">
    <property type="entry name" value="N-reg_PII-like_a/b"/>
</dbReference>
<dbReference type="InterPro" id="IPR036443">
    <property type="entry name" value="Znf_RanBP2_sf"/>
</dbReference>
<accession>A0A382FS33</accession>
<feature type="domain" description="RanBP2-type" evidence="4">
    <location>
        <begin position="78"/>
        <end position="108"/>
    </location>
</feature>
<dbReference type="Gene3D" id="3.30.70.790">
    <property type="entry name" value="UreE, C-terminal domain"/>
    <property type="match status" value="1"/>
</dbReference>
<keyword evidence="2" id="KW-0863">Zinc-finger</keyword>
<dbReference type="PROSITE" id="PS50199">
    <property type="entry name" value="ZF_RANBP2_2"/>
    <property type="match status" value="1"/>
</dbReference>
<evidence type="ECO:0000313" key="5">
    <source>
        <dbReference type="EMBL" id="SVB65906.1"/>
    </source>
</evidence>
<name>A0A382FS33_9ZZZZ</name>
<dbReference type="SUPFAM" id="SSF54913">
    <property type="entry name" value="GlnB-like"/>
    <property type="match status" value="1"/>
</dbReference>
<dbReference type="GO" id="GO:0008270">
    <property type="term" value="F:zinc ion binding"/>
    <property type="evidence" value="ECO:0007669"/>
    <property type="project" value="UniProtKB-KW"/>
</dbReference>
<dbReference type="SUPFAM" id="SSF90209">
    <property type="entry name" value="Ran binding protein zinc finger-like"/>
    <property type="match status" value="1"/>
</dbReference>
<reference evidence="5" key="1">
    <citation type="submission" date="2018-05" db="EMBL/GenBank/DDBJ databases">
        <authorList>
            <person name="Lanie J.A."/>
            <person name="Ng W.-L."/>
            <person name="Kazmierczak K.M."/>
            <person name="Andrzejewski T.M."/>
            <person name="Davidsen T.M."/>
            <person name="Wayne K.J."/>
            <person name="Tettelin H."/>
            <person name="Glass J.I."/>
            <person name="Rusch D."/>
            <person name="Podicherti R."/>
            <person name="Tsui H.-C.T."/>
            <person name="Winkler M.E."/>
        </authorList>
    </citation>
    <scope>NUCLEOTIDE SEQUENCE</scope>
</reference>